<sequence length="733" mass="75935">MSIANALIKNSSFVAGQLRIFGGTNDECKFITSGALSTITTLSAILTLVLTIFTAGGYAAAAGIVSAYGVSVLSTMKCCNTNPSQINPANGLCTLSDVRLSYAREKNLAVRVDGAGNVGGSPADSGTGAADDCLDAPGAGIGPTGPIVISTNTSCAITDYVQQNVLISQQSWCYFPNFLSKTVQVQGRAQLQQLLTANAAGAISSPLAAAYYGSSAGAGDWTTPISVNGNLVSMWQWAGECSSPATSPAGDLNGICPTQNSAWLAICSAGTSCPASPGGNPNFSGPNTLNNGNVGWTFVPIDSTSTTPATLNRFALAQGQCSGTGTADMCNYTVHAWKAGIGGTLHAALKLKWPEAYPATTGFNSDFTSTSPMGDNIVLEAYTYNDSNGQPASMSPIVRYSLNGGSTWSGPITLPTNQPSMNYALPGGPASPAMTVYGGCQQGMCNYTFSYQVNVTTKPWGYYTWNEQRNCALWAPPVSLLGACIANCGSYWVDETCNSNTGCTVTNSTTGSCLFGQTTQSYGYVWHPDCSGFTLPQIESMDFSKMDFSAYLASLSPQNPASSLATTTATVNSAQTRAAALQSGAPVNGYLNKNQRTFTISPANGVWPGTPVTLTANTSYVLTQNNTSQVLPVTQIDVNWGDGSTSSQLVTTQTQLDFSHKYGSLGCPSSPPTTSCTPTPSAPTTYPVTVTFHTAQGNFTNDGSILVSTQAPVINPQSNGTQTHGTVGPSTAP</sequence>
<evidence type="ECO:0000256" key="1">
    <source>
        <dbReference type="SAM" id="MobiDB-lite"/>
    </source>
</evidence>
<dbReference type="AlphaFoldDB" id="A0A1D8KCP4"/>
<gene>
    <name evidence="3" type="ORF">BJI67_15895</name>
</gene>
<accession>A0A1D8KCP4</accession>
<keyword evidence="2" id="KW-1133">Transmembrane helix</keyword>
<dbReference type="KEGG" id="aaeo:BJI67_15895"/>
<evidence type="ECO:0000313" key="4">
    <source>
        <dbReference type="Proteomes" id="UP000095342"/>
    </source>
</evidence>
<feature type="region of interest" description="Disordered" evidence="1">
    <location>
        <begin position="713"/>
        <end position="733"/>
    </location>
</feature>
<protein>
    <submittedName>
        <fullName evidence="3">Uncharacterized protein</fullName>
    </submittedName>
</protein>
<keyword evidence="2" id="KW-0472">Membrane</keyword>
<evidence type="ECO:0000256" key="2">
    <source>
        <dbReference type="SAM" id="Phobius"/>
    </source>
</evidence>
<feature type="transmembrane region" description="Helical" evidence="2">
    <location>
        <begin position="45"/>
        <end position="70"/>
    </location>
</feature>
<evidence type="ECO:0000313" key="3">
    <source>
        <dbReference type="EMBL" id="AOV18725.1"/>
    </source>
</evidence>
<dbReference type="Proteomes" id="UP000095342">
    <property type="component" value="Plasmid pAPV6"/>
</dbReference>
<reference evidence="3 4" key="1">
    <citation type="submission" date="2016-09" db="EMBL/GenBank/DDBJ databases">
        <title>Acidihalobacter prosperus V6 (DSM14174).</title>
        <authorList>
            <person name="Khaleque H.N."/>
            <person name="Ramsay J.P."/>
            <person name="Murphy R.J.T."/>
            <person name="Kaksonen A.H."/>
            <person name="Boxall N.J."/>
            <person name="Watkin E.L.J."/>
        </authorList>
    </citation>
    <scope>NUCLEOTIDE SEQUENCE [LARGE SCALE GENOMIC DNA]</scope>
    <source>
        <strain evidence="3 4">V6</strain>
        <plasmid evidence="4">papv6</plasmid>
    </source>
</reference>
<dbReference type="EMBL" id="CP017449">
    <property type="protein sequence ID" value="AOV18725.1"/>
    <property type="molecule type" value="Genomic_DNA"/>
</dbReference>
<keyword evidence="3" id="KW-0614">Plasmid</keyword>
<proteinExistence type="predicted"/>
<organism evidence="3 4">
    <name type="scientific">Acidihalobacter aeolianus</name>
    <dbReference type="NCBI Taxonomy" id="2792603"/>
    <lineage>
        <taxon>Bacteria</taxon>
        <taxon>Pseudomonadati</taxon>
        <taxon>Pseudomonadota</taxon>
        <taxon>Gammaproteobacteria</taxon>
        <taxon>Chromatiales</taxon>
        <taxon>Ectothiorhodospiraceae</taxon>
        <taxon>Acidihalobacter</taxon>
    </lineage>
</organism>
<keyword evidence="2" id="KW-0812">Transmembrane</keyword>
<geneLocation type="plasmid" evidence="4">
    <name>papv6</name>
</geneLocation>
<keyword evidence="4" id="KW-1185">Reference proteome</keyword>
<name>A0A1D8KCP4_9GAMM</name>